<dbReference type="GO" id="GO:0034245">
    <property type="term" value="C:mitochondrial DNA-directed RNA polymerase complex"/>
    <property type="evidence" value="ECO:0007669"/>
    <property type="project" value="TreeGrafter"/>
</dbReference>
<accession>A0A6I9XRP5</accession>
<keyword evidence="9" id="KW-1185">Reference proteome</keyword>
<dbReference type="PANTHER" id="PTHR10102:SF0">
    <property type="entry name" value="DNA-DIRECTED RNA POLYMERASE, MITOCHONDRIAL"/>
    <property type="match status" value="1"/>
</dbReference>
<dbReference type="PANTHER" id="PTHR10102">
    <property type="entry name" value="DNA-DIRECTED RNA POLYMERASE, MITOCHONDRIAL"/>
    <property type="match status" value="1"/>
</dbReference>
<proteinExistence type="inferred from homology"/>
<dbReference type="InterPro" id="IPR002092">
    <property type="entry name" value="DNA-dir_Rpol_phage-type"/>
</dbReference>
<evidence type="ECO:0000256" key="4">
    <source>
        <dbReference type="ARBA" id="ARBA00022679"/>
    </source>
</evidence>
<dbReference type="GO" id="GO:0003899">
    <property type="term" value="F:DNA-directed RNA polymerase activity"/>
    <property type="evidence" value="ECO:0007669"/>
    <property type="project" value="UniProtKB-EC"/>
</dbReference>
<dbReference type="OrthoDB" id="276422at2759"/>
<sequence length="112" mass="13011">MMLTALYCQKAGLTFVSVHDCFWTHAATVDLMNKICREQFVALHSQPILEDLSKFMLEKYCSNTTIPEGELTKKNQRAVQARIQELKDLLPKIPKKGNFKLKKVKRSIYFFN</sequence>
<evidence type="ECO:0000256" key="1">
    <source>
        <dbReference type="ARBA" id="ARBA00009493"/>
    </source>
</evidence>
<keyword evidence="4" id="KW-0808">Transferase</keyword>
<evidence type="ECO:0000256" key="5">
    <source>
        <dbReference type="ARBA" id="ARBA00022695"/>
    </source>
</evidence>
<dbReference type="SUPFAM" id="SSF56672">
    <property type="entry name" value="DNA/RNA polymerases"/>
    <property type="match status" value="1"/>
</dbReference>
<dbReference type="EC" id="2.7.7.6" evidence="2"/>
<dbReference type="RefSeq" id="XP_013913368.1">
    <property type="nucleotide sequence ID" value="XM_014057893.1"/>
</dbReference>
<dbReference type="Gene3D" id="3.30.70.370">
    <property type="match status" value="1"/>
</dbReference>
<feature type="domain" description="DNA-directed RNA polymerase C-terminal" evidence="8">
    <location>
        <begin position="1"/>
        <end position="112"/>
    </location>
</feature>
<keyword evidence="6" id="KW-0804">Transcription</keyword>
<evidence type="ECO:0000256" key="7">
    <source>
        <dbReference type="ARBA" id="ARBA00048552"/>
    </source>
</evidence>
<dbReference type="GeneID" id="106542227"/>
<protein>
    <recommendedName>
        <fullName evidence="2">DNA-directed RNA polymerase</fullName>
        <ecNumber evidence="2">2.7.7.6</ecNumber>
    </recommendedName>
</protein>
<organism evidence="9 10">
    <name type="scientific">Thamnophis sirtalis</name>
    <dbReference type="NCBI Taxonomy" id="35019"/>
    <lineage>
        <taxon>Eukaryota</taxon>
        <taxon>Metazoa</taxon>
        <taxon>Chordata</taxon>
        <taxon>Craniata</taxon>
        <taxon>Vertebrata</taxon>
        <taxon>Euteleostomi</taxon>
        <taxon>Lepidosauria</taxon>
        <taxon>Squamata</taxon>
        <taxon>Bifurcata</taxon>
        <taxon>Unidentata</taxon>
        <taxon>Episquamata</taxon>
        <taxon>Toxicofera</taxon>
        <taxon>Serpentes</taxon>
        <taxon>Colubroidea</taxon>
        <taxon>Colubridae</taxon>
        <taxon>Natricinae</taxon>
        <taxon>Thamnophis</taxon>
    </lineage>
</organism>
<name>A0A6I9XRP5_9SAUR</name>
<dbReference type="InterPro" id="IPR046950">
    <property type="entry name" value="DNA-dir_Rpol_C_phage-type"/>
</dbReference>
<dbReference type="AlphaFoldDB" id="A0A6I9XRP5"/>
<comment type="catalytic activity">
    <reaction evidence="7">
        <text>RNA(n) + a ribonucleoside 5'-triphosphate = RNA(n+1) + diphosphate</text>
        <dbReference type="Rhea" id="RHEA:21248"/>
        <dbReference type="Rhea" id="RHEA-COMP:14527"/>
        <dbReference type="Rhea" id="RHEA-COMP:17342"/>
        <dbReference type="ChEBI" id="CHEBI:33019"/>
        <dbReference type="ChEBI" id="CHEBI:61557"/>
        <dbReference type="ChEBI" id="CHEBI:140395"/>
        <dbReference type="EC" id="2.7.7.6"/>
    </reaction>
</comment>
<evidence type="ECO:0000259" key="8">
    <source>
        <dbReference type="Pfam" id="PF00940"/>
    </source>
</evidence>
<evidence type="ECO:0000256" key="3">
    <source>
        <dbReference type="ARBA" id="ARBA00022478"/>
    </source>
</evidence>
<evidence type="ECO:0000313" key="10">
    <source>
        <dbReference type="RefSeq" id="XP_013913368.1"/>
    </source>
</evidence>
<comment type="similarity">
    <text evidence="1">Belongs to the phage and mitochondrial RNA polymerase family.</text>
</comment>
<dbReference type="KEGG" id="tsr:106542227"/>
<dbReference type="GO" id="GO:0006390">
    <property type="term" value="P:mitochondrial transcription"/>
    <property type="evidence" value="ECO:0007669"/>
    <property type="project" value="TreeGrafter"/>
</dbReference>
<evidence type="ECO:0000256" key="2">
    <source>
        <dbReference type="ARBA" id="ARBA00012418"/>
    </source>
</evidence>
<keyword evidence="3" id="KW-0240">DNA-directed RNA polymerase</keyword>
<dbReference type="Proteomes" id="UP000504617">
    <property type="component" value="Unplaced"/>
</dbReference>
<gene>
    <name evidence="10" type="primary">LOC106542227</name>
</gene>
<dbReference type="GO" id="GO:0001018">
    <property type="term" value="F:mitochondrial promoter sequence-specific DNA binding"/>
    <property type="evidence" value="ECO:0007669"/>
    <property type="project" value="TreeGrafter"/>
</dbReference>
<dbReference type="Pfam" id="PF00940">
    <property type="entry name" value="RNA_pol"/>
    <property type="match status" value="1"/>
</dbReference>
<evidence type="ECO:0000256" key="6">
    <source>
        <dbReference type="ARBA" id="ARBA00023163"/>
    </source>
</evidence>
<keyword evidence="5" id="KW-0548">Nucleotidyltransferase</keyword>
<reference evidence="10" key="1">
    <citation type="submission" date="2025-08" db="UniProtKB">
        <authorList>
            <consortium name="RefSeq"/>
        </authorList>
    </citation>
    <scope>IDENTIFICATION</scope>
</reference>
<evidence type="ECO:0000313" key="9">
    <source>
        <dbReference type="Proteomes" id="UP000504617"/>
    </source>
</evidence>
<dbReference type="InterPro" id="IPR043502">
    <property type="entry name" value="DNA/RNA_pol_sf"/>
</dbReference>